<dbReference type="PANTHER" id="PTHR36932">
    <property type="entry name" value="CAPSULAR POLYSACCHARIDE BIOSYNTHESIS PROTEIN"/>
    <property type="match status" value="1"/>
</dbReference>
<reference evidence="1 2" key="1">
    <citation type="submission" date="2014-11" db="EMBL/GenBank/DDBJ databases">
        <title>Genomics and ecophysiology of heterotrophic nitrogen fixing bacteria isolated from estuarine surface water.</title>
        <authorList>
            <person name="Bentzon-Tilia M."/>
            <person name="Severin I."/>
            <person name="Hansen L.H."/>
            <person name="Riemann L."/>
        </authorList>
    </citation>
    <scope>NUCLEOTIDE SEQUENCE [LARGE SCALE GENOMIC DNA]</scope>
    <source>
        <strain evidence="1 2">BAL398</strain>
    </source>
</reference>
<proteinExistence type="predicted"/>
<sequence length="458" mass="51491">MLLPQIRSRVVFPIAEKLSARDVRSRVRAINGELAMPWVERQRRNRMRLAEVIQWAKHEIPFYRDLFAQLKFDPPKLVDDIRYLNNIPVLTKADLLEAGDRVVHPDALAYLSMQTSRTNGSTGASLPVYFSPAAKDESAAVTRISQQWLGFGDDDLQLHISSELPGEVPREALREEWWRRAATNRISVECASWSDENLDAVWQAIQRHAPFLVQGHPSTLFHLAGFVKERYPSSRGKFKVFVSTGERLGDTQREMIEEVFGCRVANRYGNAEFGIVAHERFLPPPDETGTESDITPAEATARHYLQIFDPCVWVETLPASPGVSGPLVVTSLVNYAAPLIRYATGDESRVIKGRAGVYLEGIEGRVHDVVVIRSIRYSTSFVQDVLSRGTLVTDFQFVRGPGEALELRVALHNPRDEAAVRSQVAQVLGEGAVKLVFGSRSQFIRVGRQQKFRYVVDV</sequence>
<gene>
    <name evidence="1" type="ORF">OO17_05450</name>
</gene>
<dbReference type="Proteomes" id="UP000032515">
    <property type="component" value="Unassembled WGS sequence"/>
</dbReference>
<dbReference type="InterPro" id="IPR053158">
    <property type="entry name" value="CapK_Type1_Caps_Biosynth"/>
</dbReference>
<dbReference type="EMBL" id="JXXE01000100">
    <property type="protein sequence ID" value="KIZ47234.1"/>
    <property type="molecule type" value="Genomic_DNA"/>
</dbReference>
<dbReference type="PATRIC" id="fig|1076.23.peg.200"/>
<protein>
    <submittedName>
        <fullName evidence="1">Uncharacterized protein</fullName>
    </submittedName>
</protein>
<dbReference type="PANTHER" id="PTHR36932:SF1">
    <property type="entry name" value="CAPSULAR POLYSACCHARIDE BIOSYNTHESIS PROTEIN"/>
    <property type="match status" value="1"/>
</dbReference>
<name>A0A0D7F2F9_RHOPL</name>
<evidence type="ECO:0000313" key="1">
    <source>
        <dbReference type="EMBL" id="KIZ47234.1"/>
    </source>
</evidence>
<dbReference type="InterPro" id="IPR042099">
    <property type="entry name" value="ANL_N_sf"/>
</dbReference>
<dbReference type="AlphaFoldDB" id="A0A0D7F2F9"/>
<dbReference type="OrthoDB" id="580775at2"/>
<comment type="caution">
    <text evidence="1">The sequence shown here is derived from an EMBL/GenBank/DDBJ whole genome shotgun (WGS) entry which is preliminary data.</text>
</comment>
<dbReference type="SUPFAM" id="SSF56801">
    <property type="entry name" value="Acetyl-CoA synthetase-like"/>
    <property type="match status" value="1"/>
</dbReference>
<accession>A0A0D7F2F9</accession>
<dbReference type="RefSeq" id="WP_044406778.1">
    <property type="nucleotide sequence ID" value="NZ_JXXE01000100.1"/>
</dbReference>
<organism evidence="1 2">
    <name type="scientific">Rhodopseudomonas palustris</name>
    <dbReference type="NCBI Taxonomy" id="1076"/>
    <lineage>
        <taxon>Bacteria</taxon>
        <taxon>Pseudomonadati</taxon>
        <taxon>Pseudomonadota</taxon>
        <taxon>Alphaproteobacteria</taxon>
        <taxon>Hyphomicrobiales</taxon>
        <taxon>Nitrobacteraceae</taxon>
        <taxon>Rhodopseudomonas</taxon>
    </lineage>
</organism>
<evidence type="ECO:0000313" key="2">
    <source>
        <dbReference type="Proteomes" id="UP000032515"/>
    </source>
</evidence>
<dbReference type="Gene3D" id="3.40.50.12780">
    <property type="entry name" value="N-terminal domain of ligase-like"/>
    <property type="match status" value="1"/>
</dbReference>